<feature type="domain" description="ABC transmembrane type-1" evidence="8">
    <location>
        <begin position="76"/>
        <end position="292"/>
    </location>
</feature>
<protein>
    <submittedName>
        <fullName evidence="9">ABC transporter permease</fullName>
    </submittedName>
</protein>
<evidence type="ECO:0000313" key="10">
    <source>
        <dbReference type="Proteomes" id="UP000031967"/>
    </source>
</evidence>
<feature type="transmembrane region" description="Helical" evidence="7">
    <location>
        <begin position="163"/>
        <end position="186"/>
    </location>
</feature>
<evidence type="ECO:0000259" key="8">
    <source>
        <dbReference type="PROSITE" id="PS50928"/>
    </source>
</evidence>
<accession>A0ABR5AMH9</accession>
<evidence type="ECO:0000256" key="5">
    <source>
        <dbReference type="ARBA" id="ARBA00022989"/>
    </source>
</evidence>
<evidence type="ECO:0000256" key="3">
    <source>
        <dbReference type="ARBA" id="ARBA00022475"/>
    </source>
</evidence>
<dbReference type="EMBL" id="JXAK01000008">
    <property type="protein sequence ID" value="KIL41562.1"/>
    <property type="molecule type" value="Genomic_DNA"/>
</dbReference>
<feature type="transmembrane region" description="Helical" evidence="7">
    <location>
        <begin position="80"/>
        <end position="102"/>
    </location>
</feature>
<keyword evidence="4 7" id="KW-0812">Transmembrane</keyword>
<evidence type="ECO:0000313" key="9">
    <source>
        <dbReference type="EMBL" id="KIL41562.1"/>
    </source>
</evidence>
<keyword evidence="2 7" id="KW-0813">Transport</keyword>
<reference evidence="9 10" key="1">
    <citation type="submission" date="2014-12" db="EMBL/GenBank/DDBJ databases">
        <title>Draft genome sequence of Paenibacillus kamchatkensis strain B-2647.</title>
        <authorList>
            <person name="Karlyshev A.V."/>
            <person name="Kudryashova E.B."/>
        </authorList>
    </citation>
    <scope>NUCLEOTIDE SEQUENCE [LARGE SCALE GENOMIC DNA]</scope>
    <source>
        <strain evidence="9 10">VKM B-2647</strain>
    </source>
</reference>
<sequence length="304" mass="33974">MKGNDFAGKSRMKRNLFIASFIVPTLALYAVFAVYPMFKGIYLSLFDWSGGSESYNFIGLGNFKEMLHDDVLPKAIRNDYILVAGKVIGFMILSLFFAVALTRLNVKGSGFYRTVFFFPNVLSVVVVGVLWRYVYNPNVGFLNSFISLFTKQPFDYAWLGGKWSIFALLPPSIWAGIGFSVILLVAGIMSVPESLYESAHLDGATQWQQFWKVTLPLVWEQVQTSVIWIVVTTLNGSFVIVTIMTFEGGADNATQVMGSYLYFNAFKYGKFSYGSAIGVLILVLSLITTVALQRLMKRDAIELS</sequence>
<dbReference type="SUPFAM" id="SSF161098">
    <property type="entry name" value="MetI-like"/>
    <property type="match status" value="1"/>
</dbReference>
<organism evidence="9 10">
    <name type="scientific">Gordoniibacillus kamchatkensis</name>
    <dbReference type="NCBI Taxonomy" id="1590651"/>
    <lineage>
        <taxon>Bacteria</taxon>
        <taxon>Bacillati</taxon>
        <taxon>Bacillota</taxon>
        <taxon>Bacilli</taxon>
        <taxon>Bacillales</taxon>
        <taxon>Paenibacillaceae</taxon>
        <taxon>Gordoniibacillus</taxon>
    </lineage>
</organism>
<keyword evidence="6 7" id="KW-0472">Membrane</keyword>
<dbReference type="Gene3D" id="1.10.3720.10">
    <property type="entry name" value="MetI-like"/>
    <property type="match status" value="1"/>
</dbReference>
<dbReference type="InterPro" id="IPR035906">
    <property type="entry name" value="MetI-like_sf"/>
</dbReference>
<dbReference type="Pfam" id="PF00528">
    <property type="entry name" value="BPD_transp_1"/>
    <property type="match status" value="1"/>
</dbReference>
<dbReference type="PANTHER" id="PTHR30193">
    <property type="entry name" value="ABC TRANSPORTER PERMEASE PROTEIN"/>
    <property type="match status" value="1"/>
</dbReference>
<keyword evidence="5 7" id="KW-1133">Transmembrane helix</keyword>
<evidence type="ECO:0000256" key="1">
    <source>
        <dbReference type="ARBA" id="ARBA00004651"/>
    </source>
</evidence>
<dbReference type="InterPro" id="IPR051393">
    <property type="entry name" value="ABC_transporter_permease"/>
</dbReference>
<dbReference type="RefSeq" id="WP_041046846.1">
    <property type="nucleotide sequence ID" value="NZ_JXAK01000008.1"/>
</dbReference>
<comment type="similarity">
    <text evidence="7">Belongs to the binding-protein-dependent transport system permease family.</text>
</comment>
<dbReference type="InterPro" id="IPR000515">
    <property type="entry name" value="MetI-like"/>
</dbReference>
<dbReference type="CDD" id="cd06261">
    <property type="entry name" value="TM_PBP2"/>
    <property type="match status" value="1"/>
</dbReference>
<proteinExistence type="inferred from homology"/>
<comment type="caution">
    <text evidence="9">The sequence shown here is derived from an EMBL/GenBank/DDBJ whole genome shotgun (WGS) entry which is preliminary data.</text>
</comment>
<evidence type="ECO:0000256" key="6">
    <source>
        <dbReference type="ARBA" id="ARBA00023136"/>
    </source>
</evidence>
<comment type="subcellular location">
    <subcellularLocation>
        <location evidence="1 7">Cell membrane</location>
        <topology evidence="1 7">Multi-pass membrane protein</topology>
    </subcellularLocation>
</comment>
<evidence type="ECO:0000256" key="7">
    <source>
        <dbReference type="RuleBase" id="RU363032"/>
    </source>
</evidence>
<feature type="transmembrane region" description="Helical" evidence="7">
    <location>
        <begin position="16"/>
        <end position="38"/>
    </location>
</feature>
<feature type="transmembrane region" description="Helical" evidence="7">
    <location>
        <begin position="271"/>
        <end position="292"/>
    </location>
</feature>
<dbReference type="PROSITE" id="PS50928">
    <property type="entry name" value="ABC_TM1"/>
    <property type="match status" value="1"/>
</dbReference>
<evidence type="ECO:0000256" key="2">
    <source>
        <dbReference type="ARBA" id="ARBA00022448"/>
    </source>
</evidence>
<evidence type="ECO:0000256" key="4">
    <source>
        <dbReference type="ARBA" id="ARBA00022692"/>
    </source>
</evidence>
<keyword evidence="10" id="KW-1185">Reference proteome</keyword>
<gene>
    <name evidence="9" type="ORF">SD70_06805</name>
</gene>
<feature type="transmembrane region" description="Helical" evidence="7">
    <location>
        <begin position="226"/>
        <end position="246"/>
    </location>
</feature>
<keyword evidence="3" id="KW-1003">Cell membrane</keyword>
<feature type="transmembrane region" description="Helical" evidence="7">
    <location>
        <begin position="114"/>
        <end position="134"/>
    </location>
</feature>
<dbReference type="Proteomes" id="UP000031967">
    <property type="component" value="Unassembled WGS sequence"/>
</dbReference>
<dbReference type="PANTHER" id="PTHR30193:SF41">
    <property type="entry name" value="DIACETYLCHITOBIOSE UPTAKE SYSTEM PERMEASE PROTEIN NGCF"/>
    <property type="match status" value="1"/>
</dbReference>
<name>A0ABR5AMH9_9BACL</name>